<comment type="caution">
    <text evidence="1">The sequence shown here is derived from an EMBL/GenBank/DDBJ whole genome shotgun (WGS) entry which is preliminary data.</text>
</comment>
<proteinExistence type="predicted"/>
<organism evidence="1 2">
    <name type="scientific">Dendryphion nanum</name>
    <dbReference type="NCBI Taxonomy" id="256645"/>
    <lineage>
        <taxon>Eukaryota</taxon>
        <taxon>Fungi</taxon>
        <taxon>Dikarya</taxon>
        <taxon>Ascomycota</taxon>
        <taxon>Pezizomycotina</taxon>
        <taxon>Dothideomycetes</taxon>
        <taxon>Pleosporomycetidae</taxon>
        <taxon>Pleosporales</taxon>
        <taxon>Torulaceae</taxon>
        <taxon>Dendryphion</taxon>
    </lineage>
</organism>
<gene>
    <name evidence="1" type="ORF">B0J11DRAFT_496496</name>
</gene>
<accession>A0A9P9D8A9</accession>
<dbReference type="Proteomes" id="UP000700596">
    <property type="component" value="Unassembled WGS sequence"/>
</dbReference>
<evidence type="ECO:0000313" key="1">
    <source>
        <dbReference type="EMBL" id="KAH7114224.1"/>
    </source>
</evidence>
<dbReference type="AlphaFoldDB" id="A0A9P9D8A9"/>
<evidence type="ECO:0000313" key="2">
    <source>
        <dbReference type="Proteomes" id="UP000700596"/>
    </source>
</evidence>
<keyword evidence="2" id="KW-1185">Reference proteome</keyword>
<reference evidence="1" key="1">
    <citation type="journal article" date="2021" name="Nat. Commun.">
        <title>Genetic determinants of endophytism in the Arabidopsis root mycobiome.</title>
        <authorList>
            <person name="Mesny F."/>
            <person name="Miyauchi S."/>
            <person name="Thiergart T."/>
            <person name="Pickel B."/>
            <person name="Atanasova L."/>
            <person name="Karlsson M."/>
            <person name="Huettel B."/>
            <person name="Barry K.W."/>
            <person name="Haridas S."/>
            <person name="Chen C."/>
            <person name="Bauer D."/>
            <person name="Andreopoulos W."/>
            <person name="Pangilinan J."/>
            <person name="LaButti K."/>
            <person name="Riley R."/>
            <person name="Lipzen A."/>
            <person name="Clum A."/>
            <person name="Drula E."/>
            <person name="Henrissat B."/>
            <person name="Kohler A."/>
            <person name="Grigoriev I.V."/>
            <person name="Martin F.M."/>
            <person name="Hacquard S."/>
        </authorList>
    </citation>
    <scope>NUCLEOTIDE SEQUENCE</scope>
    <source>
        <strain evidence="1">MPI-CAGE-CH-0243</strain>
    </source>
</reference>
<protein>
    <submittedName>
        <fullName evidence="1">Uncharacterized protein</fullName>
    </submittedName>
</protein>
<name>A0A9P9D8A9_9PLEO</name>
<dbReference type="EMBL" id="JAGMWT010000017">
    <property type="protein sequence ID" value="KAH7114224.1"/>
    <property type="molecule type" value="Genomic_DNA"/>
</dbReference>
<sequence>MSFGIVTNFNMDHGKPSLSGAFNKLPIELNQLVAHNLDLDSDIIHFGLACKEAHNAIWQDRYSFWRIRFREKYDLPQDMVDNRAIVILYRDRAWIFNKGITVKFEYGRTRKEIKVIEALKGLILESFKGSKRKCNDNGHCLNQQAIVKFLLASRYFMNIRELPSPNSEMPVSEVLGAIRIMCAQLMLEMDGPRYDILSFDDSQKLVYSHWRTEPIFYGHSTLHVNMKWVLHCLNFFRHHMIKEEAGTLRSTMIDQEDSQKPTAWRSIVEESSHASAVSRHWKGTYAFIDPRELQQLRSRRNNDDSIFVDQNIDQGEKSIQELTLDCVKTGELPWPTYFENRLQSLKGTMPPRTRAQHRAPRVDGKENVSIRLSGEGRDQGDDFFASGWLNPLVPQGSIAGWQRVTFMKHFEDLDQATTDDLWAYEGVVLPGGRIMVGRWWYASGDCKSLDWGDNSGPFILWAVEAPPVVESDDHDDDNE</sequence>
<dbReference type="OrthoDB" id="3971593at2759"/>